<organism evidence="5 6">
    <name type="scientific">Candidatus Raymondbacteria bacterium RIFOXYD12_FULL_49_13</name>
    <dbReference type="NCBI Taxonomy" id="1817890"/>
    <lineage>
        <taxon>Bacteria</taxon>
        <taxon>Raymondiibacteriota</taxon>
    </lineage>
</organism>
<dbReference type="PROSITE" id="PS50949">
    <property type="entry name" value="HTH_GNTR"/>
    <property type="match status" value="1"/>
</dbReference>
<gene>
    <name evidence="5" type="ORF">A2519_18790</name>
</gene>
<reference evidence="5 6" key="1">
    <citation type="journal article" date="2016" name="Nat. Commun.">
        <title>Thousands of microbial genomes shed light on interconnected biogeochemical processes in an aquifer system.</title>
        <authorList>
            <person name="Anantharaman K."/>
            <person name="Brown C.T."/>
            <person name="Hug L.A."/>
            <person name="Sharon I."/>
            <person name="Castelle C.J."/>
            <person name="Probst A.J."/>
            <person name="Thomas B.C."/>
            <person name="Singh A."/>
            <person name="Wilkins M.J."/>
            <person name="Karaoz U."/>
            <person name="Brodie E.L."/>
            <person name="Williams K.H."/>
            <person name="Hubbard S.S."/>
            <person name="Banfield J.F."/>
        </authorList>
    </citation>
    <scope>NUCLEOTIDE SEQUENCE [LARGE SCALE GENOMIC DNA]</scope>
</reference>
<keyword evidence="1" id="KW-0805">Transcription regulation</keyword>
<dbReference type="InterPro" id="IPR028082">
    <property type="entry name" value="Peripla_BP_I"/>
</dbReference>
<dbReference type="GO" id="GO:0003700">
    <property type="term" value="F:DNA-binding transcription factor activity"/>
    <property type="evidence" value="ECO:0007669"/>
    <property type="project" value="InterPro"/>
</dbReference>
<dbReference type="PANTHER" id="PTHR30146:SF109">
    <property type="entry name" value="HTH-TYPE TRANSCRIPTIONAL REGULATOR GALS"/>
    <property type="match status" value="1"/>
</dbReference>
<sequence length="352" mass="40481">MKYIHLYELLKKEILEQKFAPGAKLPPINHLITDLKASYVTVRHALKLLQQEGLIKGVRSKGTFVRDLSGFAPFPQEKERYRVAVLTPEQLSRSMTEPYFNKIFWGIEDALSEMKGLAYAFSNKDKNLREILRELNVLQIHALITVGLEETGFRTELDRIAMPVVHTDIEEKCHTRSIITADNRQGGRLAFEKLRSLGHSKILFIEAFNQNIKKIDSTTLQRFKGAREAARRIGFRGLMRRSVSHERTTRVRDMRALLEECGAFTGLVFCSSTLFGIAKEYLENKPVDQTKPLDIVLFDLNDDPEFIHRKPVWFCKWDGQAMGKKAVQLAFGPRSAPGQTHYFPMFLQRNIQ</sequence>
<dbReference type="Proteomes" id="UP000179243">
    <property type="component" value="Unassembled WGS sequence"/>
</dbReference>
<dbReference type="Pfam" id="PF00392">
    <property type="entry name" value="GntR"/>
    <property type="match status" value="1"/>
</dbReference>
<dbReference type="Gene3D" id="3.40.50.2300">
    <property type="match status" value="2"/>
</dbReference>
<accession>A0A1F7F5Z9</accession>
<dbReference type="GO" id="GO:0000976">
    <property type="term" value="F:transcription cis-regulatory region binding"/>
    <property type="evidence" value="ECO:0007669"/>
    <property type="project" value="TreeGrafter"/>
</dbReference>
<keyword evidence="2" id="KW-0238">DNA-binding</keyword>
<dbReference type="InterPro" id="IPR000524">
    <property type="entry name" value="Tscrpt_reg_HTH_GntR"/>
</dbReference>
<feature type="domain" description="HTH gntR-type" evidence="4">
    <location>
        <begin position="1"/>
        <end position="68"/>
    </location>
</feature>
<dbReference type="PANTHER" id="PTHR30146">
    <property type="entry name" value="LACI-RELATED TRANSCRIPTIONAL REPRESSOR"/>
    <property type="match status" value="1"/>
</dbReference>
<proteinExistence type="predicted"/>
<evidence type="ECO:0000313" key="5">
    <source>
        <dbReference type="EMBL" id="OGK02069.1"/>
    </source>
</evidence>
<keyword evidence="3" id="KW-0804">Transcription</keyword>
<dbReference type="AlphaFoldDB" id="A0A1F7F5Z9"/>
<dbReference type="InterPro" id="IPR036390">
    <property type="entry name" value="WH_DNA-bd_sf"/>
</dbReference>
<dbReference type="CDD" id="cd07377">
    <property type="entry name" value="WHTH_GntR"/>
    <property type="match status" value="1"/>
</dbReference>
<protein>
    <recommendedName>
        <fullName evidence="4">HTH gntR-type domain-containing protein</fullName>
    </recommendedName>
</protein>
<evidence type="ECO:0000256" key="2">
    <source>
        <dbReference type="ARBA" id="ARBA00023125"/>
    </source>
</evidence>
<evidence type="ECO:0000259" key="4">
    <source>
        <dbReference type="PROSITE" id="PS50949"/>
    </source>
</evidence>
<evidence type="ECO:0000313" key="6">
    <source>
        <dbReference type="Proteomes" id="UP000179243"/>
    </source>
</evidence>
<evidence type="ECO:0000256" key="1">
    <source>
        <dbReference type="ARBA" id="ARBA00023015"/>
    </source>
</evidence>
<name>A0A1F7F5Z9_UNCRA</name>
<evidence type="ECO:0000256" key="3">
    <source>
        <dbReference type="ARBA" id="ARBA00023163"/>
    </source>
</evidence>
<comment type="caution">
    <text evidence="5">The sequence shown here is derived from an EMBL/GenBank/DDBJ whole genome shotgun (WGS) entry which is preliminary data.</text>
</comment>
<dbReference type="Gene3D" id="1.10.10.10">
    <property type="entry name" value="Winged helix-like DNA-binding domain superfamily/Winged helix DNA-binding domain"/>
    <property type="match status" value="1"/>
</dbReference>
<dbReference type="InterPro" id="IPR036388">
    <property type="entry name" value="WH-like_DNA-bd_sf"/>
</dbReference>
<dbReference type="SUPFAM" id="SSF46785">
    <property type="entry name" value="Winged helix' DNA-binding domain"/>
    <property type="match status" value="1"/>
</dbReference>
<dbReference type="EMBL" id="MFYX01000113">
    <property type="protein sequence ID" value="OGK02069.1"/>
    <property type="molecule type" value="Genomic_DNA"/>
</dbReference>
<dbReference type="SUPFAM" id="SSF53822">
    <property type="entry name" value="Periplasmic binding protein-like I"/>
    <property type="match status" value="1"/>
</dbReference>
<dbReference type="SMART" id="SM00345">
    <property type="entry name" value="HTH_GNTR"/>
    <property type="match status" value="1"/>
</dbReference>